<comment type="caution">
    <text evidence="2">The sequence shown here is derived from an EMBL/GenBank/DDBJ whole genome shotgun (WGS) entry which is preliminary data.</text>
</comment>
<organism evidence="2 3">
    <name type="scientific">Achromobacter arsenitoxydans SY8</name>
    <dbReference type="NCBI Taxonomy" id="477184"/>
    <lineage>
        <taxon>Bacteria</taxon>
        <taxon>Pseudomonadati</taxon>
        <taxon>Pseudomonadota</taxon>
        <taxon>Betaproteobacteria</taxon>
        <taxon>Burkholderiales</taxon>
        <taxon>Alcaligenaceae</taxon>
        <taxon>Achromobacter</taxon>
    </lineage>
</organism>
<sequence length="117" mass="11704">MLICLALAAFVLRAVIPNGYMAAPSTTSLMLTLCEAGGAMNVSFDLPGQSDAKHAPADACAFGALAAHAILPEAGLTPVLAAQAAYDAPRVPVYRAAPALPPLGPPLGSRAPPSLSV</sequence>
<evidence type="ECO:0000313" key="2">
    <source>
        <dbReference type="EMBL" id="EHK66744.1"/>
    </source>
</evidence>
<proteinExistence type="predicted"/>
<dbReference type="STRING" id="477184.KYC_08925"/>
<dbReference type="PATRIC" id="fig|477184.5.peg.1767"/>
<feature type="chain" id="PRO_5003532869" description="Lipoprotein" evidence="1">
    <location>
        <begin position="23"/>
        <end position="117"/>
    </location>
</feature>
<accession>H0F4U3</accession>
<protein>
    <recommendedName>
        <fullName evidence="4">Lipoprotein</fullName>
    </recommendedName>
</protein>
<keyword evidence="3" id="KW-1185">Reference proteome</keyword>
<feature type="signal peptide" evidence="1">
    <location>
        <begin position="1"/>
        <end position="22"/>
    </location>
</feature>
<evidence type="ECO:0008006" key="4">
    <source>
        <dbReference type="Google" id="ProtNLM"/>
    </source>
</evidence>
<dbReference type="EMBL" id="AGUF01000037">
    <property type="protein sequence ID" value="EHK66744.1"/>
    <property type="molecule type" value="Genomic_DNA"/>
</dbReference>
<dbReference type="Proteomes" id="UP000003113">
    <property type="component" value="Unassembled WGS sequence"/>
</dbReference>
<gene>
    <name evidence="2" type="ORF">KYC_08925</name>
</gene>
<keyword evidence="1" id="KW-0732">Signal</keyword>
<dbReference type="eggNOG" id="ENOG5030PA4">
    <property type="taxonomic scope" value="Bacteria"/>
</dbReference>
<dbReference type="AlphaFoldDB" id="H0F4U3"/>
<evidence type="ECO:0000256" key="1">
    <source>
        <dbReference type="SAM" id="SignalP"/>
    </source>
</evidence>
<dbReference type="InterPro" id="IPR021333">
    <property type="entry name" value="DUF2946"/>
</dbReference>
<reference evidence="2 3" key="1">
    <citation type="journal article" date="2012" name="J. Bacteriol.">
        <title>Genome sequence of the highly efficient arsenite-oxidizing bacterium Achromobacter arsenitoxydans SY8.</title>
        <authorList>
            <person name="Li X."/>
            <person name="Hu Y."/>
            <person name="Gong J."/>
            <person name="Lin Y."/>
            <person name="Johnstone L."/>
            <person name="Rensing C."/>
            <person name="Wang G."/>
        </authorList>
    </citation>
    <scope>NUCLEOTIDE SEQUENCE [LARGE SCALE GENOMIC DNA]</scope>
    <source>
        <strain evidence="2 3">SY8</strain>
    </source>
</reference>
<name>H0F4U3_9BURK</name>
<evidence type="ECO:0000313" key="3">
    <source>
        <dbReference type="Proteomes" id="UP000003113"/>
    </source>
</evidence>
<dbReference type="Pfam" id="PF11162">
    <property type="entry name" value="DUF2946"/>
    <property type="match status" value="1"/>
</dbReference>